<organism evidence="1 2">
    <name type="scientific">Rhodanobacter umsongensis</name>
    <dbReference type="NCBI Taxonomy" id="633153"/>
    <lineage>
        <taxon>Bacteria</taxon>
        <taxon>Pseudomonadati</taxon>
        <taxon>Pseudomonadota</taxon>
        <taxon>Gammaproteobacteria</taxon>
        <taxon>Lysobacterales</taxon>
        <taxon>Rhodanobacteraceae</taxon>
        <taxon>Rhodanobacter</taxon>
    </lineage>
</organism>
<dbReference type="EMBL" id="JBHSMK010000009">
    <property type="protein sequence ID" value="MFC5437985.1"/>
    <property type="molecule type" value="Genomic_DNA"/>
</dbReference>
<reference evidence="2" key="1">
    <citation type="journal article" date="2019" name="Int. J. Syst. Evol. Microbiol.">
        <title>The Global Catalogue of Microorganisms (GCM) 10K type strain sequencing project: providing services to taxonomists for standard genome sequencing and annotation.</title>
        <authorList>
            <consortium name="The Broad Institute Genomics Platform"/>
            <consortium name="The Broad Institute Genome Sequencing Center for Infectious Disease"/>
            <person name="Wu L."/>
            <person name="Ma J."/>
        </authorList>
    </citation>
    <scope>NUCLEOTIDE SEQUENCE [LARGE SCALE GENOMIC DNA]</scope>
    <source>
        <strain evidence="2">JCM 17130</strain>
    </source>
</reference>
<dbReference type="RefSeq" id="WP_377306573.1">
    <property type="nucleotide sequence ID" value="NZ_JBHSMK010000009.1"/>
</dbReference>
<dbReference type="Proteomes" id="UP001596013">
    <property type="component" value="Unassembled WGS sequence"/>
</dbReference>
<sequence>MACVEARAAPAPPPAPQSLLGDLQPLKQELSRYTYLVGAIPGLSKSDQPMAQQLLASAEAELGLYSEAVRDFPLRTLLPAGLTLPNAADWHGVDAADAIVALARDRRLVMVNEAHHDAHTRALTLALLPRLRAMGFTHFAAEALDERDAGLMQRGYPVRRSGSEYLREPLYGDIVREAIRLGYIIVPYDTDGTPQAREDGQAKNLYERVFAGNPHAKLFVHAGYAHIDKQRGRLGPVEPMAMQLAKLSGVEALSIDQTDIREENPRSEELAYHAFLHALKKFETILQPMQPRFGSGPGDVPQRPASDAYAHLIAEFHPAHAIVLLRNADQVPWSARPGVYDLNVILPPANTVSSDYSQGPIVLNIDHRRTAILPPANGGHRPDWLPLGDQRIALPIDSGFCAGNYPCMVEADYAAESADAVAADRYVFLQKAKNSLYLRPGRYRLRTVNVGGHTLDERDIRIAQP</sequence>
<proteinExistence type="predicted"/>
<gene>
    <name evidence="1" type="ORF">ACFPME_15600</name>
</gene>
<accession>A0ABW0JQF5</accession>
<comment type="caution">
    <text evidence="1">The sequence shown here is derived from an EMBL/GenBank/DDBJ whole genome shotgun (WGS) entry which is preliminary data.</text>
</comment>
<protein>
    <recommendedName>
        <fullName evidence="3">Haem-binding uptake Tiki superfamily ChaN domain-containing protein</fullName>
    </recommendedName>
</protein>
<evidence type="ECO:0008006" key="3">
    <source>
        <dbReference type="Google" id="ProtNLM"/>
    </source>
</evidence>
<keyword evidence="2" id="KW-1185">Reference proteome</keyword>
<evidence type="ECO:0000313" key="1">
    <source>
        <dbReference type="EMBL" id="MFC5437985.1"/>
    </source>
</evidence>
<name>A0ABW0JQF5_9GAMM</name>
<evidence type="ECO:0000313" key="2">
    <source>
        <dbReference type="Proteomes" id="UP001596013"/>
    </source>
</evidence>